<gene>
    <name evidence="10" type="primary">cobO</name>
    <name evidence="10" type="ORF">H9816_08445</name>
</gene>
<evidence type="ECO:0000256" key="4">
    <source>
        <dbReference type="ARBA" id="ARBA00024929"/>
    </source>
</evidence>
<evidence type="ECO:0000256" key="9">
    <source>
        <dbReference type="ARBA" id="ARBA00048692"/>
    </source>
</evidence>
<reference evidence="10" key="1">
    <citation type="journal article" date="2021" name="PeerJ">
        <title>Extensive microbial diversity within the chicken gut microbiome revealed by metagenomics and culture.</title>
        <authorList>
            <person name="Gilroy R."/>
            <person name="Ravi A."/>
            <person name="Getino M."/>
            <person name="Pursley I."/>
            <person name="Horton D.L."/>
            <person name="Alikhan N.F."/>
            <person name="Baker D."/>
            <person name="Gharbi K."/>
            <person name="Hall N."/>
            <person name="Watson M."/>
            <person name="Adriaenssens E.M."/>
            <person name="Foster-Nyarko E."/>
            <person name="Jarju S."/>
            <person name="Secka A."/>
            <person name="Antonio M."/>
            <person name="Oren A."/>
            <person name="Chaudhuri R.R."/>
            <person name="La Ragione R."/>
            <person name="Hildebrand F."/>
            <person name="Pallen M.J."/>
        </authorList>
    </citation>
    <scope>NUCLEOTIDE SEQUENCE</scope>
    <source>
        <strain evidence="10">ChiHjej11B10-19426</strain>
    </source>
</reference>
<dbReference type="Pfam" id="PF02572">
    <property type="entry name" value="CobA_CobO_BtuR"/>
    <property type="match status" value="1"/>
</dbReference>
<dbReference type="Gene3D" id="3.40.50.300">
    <property type="entry name" value="P-loop containing nucleotide triphosphate hydrolases"/>
    <property type="match status" value="1"/>
</dbReference>
<evidence type="ECO:0000313" key="10">
    <source>
        <dbReference type="EMBL" id="HIZ15916.1"/>
    </source>
</evidence>
<comment type="similarity">
    <text evidence="2">Belongs to the Cob(I)alamin adenosyltransferase family.</text>
</comment>
<comment type="pathway">
    <text evidence="1">Cofactor biosynthesis; adenosylcobalamin biosynthesis; adenosylcobalamin from cob(II)yrinate a,c-diamide: step 2/7.</text>
</comment>
<evidence type="ECO:0000256" key="2">
    <source>
        <dbReference type="ARBA" id="ARBA00007487"/>
    </source>
</evidence>
<dbReference type="Proteomes" id="UP000824014">
    <property type="component" value="Unassembled WGS sequence"/>
</dbReference>
<dbReference type="PANTHER" id="PTHR46638:SF1">
    <property type="entry name" value="CORRINOID ADENOSYLTRANSFERASE"/>
    <property type="match status" value="1"/>
</dbReference>
<protein>
    <recommendedName>
        <fullName evidence="3">corrinoid adenosyltransferase</fullName>
        <ecNumber evidence="3">2.5.1.17</ecNumber>
    </recommendedName>
    <alternativeName>
        <fullName evidence="5">Cob(II)alamin adenosyltransferase</fullName>
    </alternativeName>
    <alternativeName>
        <fullName evidence="7">Cob(II)yrinic acid a,c-diamide adenosyltransferase</fullName>
    </alternativeName>
    <alternativeName>
        <fullName evidence="6">Cobinamide/cobalamin adenosyltransferase</fullName>
    </alternativeName>
</protein>
<dbReference type="GO" id="GO:0009236">
    <property type="term" value="P:cobalamin biosynthetic process"/>
    <property type="evidence" value="ECO:0007669"/>
    <property type="project" value="InterPro"/>
</dbReference>
<dbReference type="PANTHER" id="PTHR46638">
    <property type="entry name" value="CORRINOID ADENOSYLTRANSFERASE"/>
    <property type="match status" value="1"/>
</dbReference>
<proteinExistence type="inferred from homology"/>
<dbReference type="PIRSF" id="PIRSF015617">
    <property type="entry name" value="Adensltrnsf_CobA"/>
    <property type="match status" value="1"/>
</dbReference>
<evidence type="ECO:0000256" key="3">
    <source>
        <dbReference type="ARBA" id="ARBA00012454"/>
    </source>
</evidence>
<evidence type="ECO:0000313" key="11">
    <source>
        <dbReference type="Proteomes" id="UP000824014"/>
    </source>
</evidence>
<evidence type="ECO:0000256" key="6">
    <source>
        <dbReference type="ARBA" id="ARBA00033334"/>
    </source>
</evidence>
<dbReference type="InterPro" id="IPR003724">
    <property type="entry name" value="CblAdoTrfase_CobA"/>
</dbReference>
<dbReference type="GO" id="GO:0005524">
    <property type="term" value="F:ATP binding"/>
    <property type="evidence" value="ECO:0007669"/>
    <property type="project" value="InterPro"/>
</dbReference>
<comment type="function">
    <text evidence="4">Required for both de novo synthesis of the corrin ring for the assimilation of exogenous corrinoids. Participates in the adenosylation of a variety of incomplete and complete corrinoids.</text>
</comment>
<evidence type="ECO:0000256" key="8">
    <source>
        <dbReference type="ARBA" id="ARBA00048555"/>
    </source>
</evidence>
<accession>A0A9D2IM42</accession>
<name>A0A9D2IM42_9BACT</name>
<reference evidence="10" key="2">
    <citation type="submission" date="2021-04" db="EMBL/GenBank/DDBJ databases">
        <authorList>
            <person name="Gilroy R."/>
        </authorList>
    </citation>
    <scope>NUCLEOTIDE SEQUENCE</scope>
    <source>
        <strain evidence="10">ChiHjej11B10-19426</strain>
    </source>
</reference>
<comment type="catalytic activity">
    <reaction evidence="9">
        <text>2 cob(II)alamin + reduced [electron-transfer flavoprotein] + 2 ATP = 2 adenosylcob(III)alamin + 2 triphosphate + oxidized [electron-transfer flavoprotein] + 3 H(+)</text>
        <dbReference type="Rhea" id="RHEA:28671"/>
        <dbReference type="Rhea" id="RHEA-COMP:10685"/>
        <dbReference type="Rhea" id="RHEA-COMP:10686"/>
        <dbReference type="ChEBI" id="CHEBI:15378"/>
        <dbReference type="ChEBI" id="CHEBI:16304"/>
        <dbReference type="ChEBI" id="CHEBI:18036"/>
        <dbReference type="ChEBI" id="CHEBI:18408"/>
        <dbReference type="ChEBI" id="CHEBI:30616"/>
        <dbReference type="ChEBI" id="CHEBI:57692"/>
        <dbReference type="ChEBI" id="CHEBI:58307"/>
        <dbReference type="EC" id="2.5.1.17"/>
    </reaction>
</comment>
<dbReference type="CDD" id="cd00561">
    <property type="entry name" value="CobA_ACA"/>
    <property type="match status" value="1"/>
</dbReference>
<evidence type="ECO:0000256" key="1">
    <source>
        <dbReference type="ARBA" id="ARBA00005121"/>
    </source>
</evidence>
<dbReference type="AlphaFoldDB" id="A0A9D2IM42"/>
<evidence type="ECO:0000256" key="7">
    <source>
        <dbReference type="ARBA" id="ARBA00033354"/>
    </source>
</evidence>
<dbReference type="NCBIfam" id="NF004637">
    <property type="entry name" value="PRK05986.1"/>
    <property type="match status" value="1"/>
</dbReference>
<comment type="caution">
    <text evidence="10">The sequence shown here is derived from an EMBL/GenBank/DDBJ whole genome shotgun (WGS) entry which is preliminary data.</text>
</comment>
<dbReference type="EC" id="2.5.1.17" evidence="3"/>
<dbReference type="GO" id="GO:0008817">
    <property type="term" value="F:corrinoid adenosyltransferase activity"/>
    <property type="evidence" value="ECO:0007669"/>
    <property type="project" value="UniProtKB-EC"/>
</dbReference>
<comment type="catalytic activity">
    <reaction evidence="8">
        <text>2 cob(II)yrinate a,c diamide + reduced [electron-transfer flavoprotein] + 2 ATP = 2 adenosylcob(III)yrinate a,c-diamide + 2 triphosphate + oxidized [electron-transfer flavoprotein] + 3 H(+)</text>
        <dbReference type="Rhea" id="RHEA:11528"/>
        <dbReference type="Rhea" id="RHEA-COMP:10685"/>
        <dbReference type="Rhea" id="RHEA-COMP:10686"/>
        <dbReference type="ChEBI" id="CHEBI:15378"/>
        <dbReference type="ChEBI" id="CHEBI:18036"/>
        <dbReference type="ChEBI" id="CHEBI:30616"/>
        <dbReference type="ChEBI" id="CHEBI:57692"/>
        <dbReference type="ChEBI" id="CHEBI:58307"/>
        <dbReference type="ChEBI" id="CHEBI:58503"/>
        <dbReference type="ChEBI" id="CHEBI:58537"/>
        <dbReference type="EC" id="2.5.1.17"/>
    </reaction>
</comment>
<dbReference type="EMBL" id="DXCC01000032">
    <property type="protein sequence ID" value="HIZ15916.1"/>
    <property type="molecule type" value="Genomic_DNA"/>
</dbReference>
<dbReference type="NCBIfam" id="TIGR00708">
    <property type="entry name" value="cobA"/>
    <property type="match status" value="1"/>
</dbReference>
<organism evidence="10 11">
    <name type="scientific">Candidatus Tidjanibacter faecipullorum</name>
    <dbReference type="NCBI Taxonomy" id="2838766"/>
    <lineage>
        <taxon>Bacteria</taxon>
        <taxon>Pseudomonadati</taxon>
        <taxon>Bacteroidota</taxon>
        <taxon>Bacteroidia</taxon>
        <taxon>Bacteroidales</taxon>
        <taxon>Rikenellaceae</taxon>
        <taxon>Tidjanibacter</taxon>
    </lineage>
</organism>
<keyword evidence="10" id="KW-0808">Transferase</keyword>
<dbReference type="SUPFAM" id="SSF52540">
    <property type="entry name" value="P-loop containing nucleoside triphosphate hydrolases"/>
    <property type="match status" value="1"/>
</dbReference>
<sequence>MEPEKGYLHVYTGNGKGKTTAAFGLALRALCAGKRVFVAQFVKSMQYNETAVAEHFDGIEIHQYGRGCFINRPAAPEDRAAAEAGWETCREVLRSDRFDVVILDELSIAFYYELLDVDQVLADIRARNPHIEVVVTGRYAPPALVEAADLVTDMQEIKHYYTQGVLSRNGIDR</sequence>
<dbReference type="InterPro" id="IPR027417">
    <property type="entry name" value="P-loop_NTPase"/>
</dbReference>
<evidence type="ECO:0000256" key="5">
    <source>
        <dbReference type="ARBA" id="ARBA00031529"/>
    </source>
</evidence>